<feature type="region of interest" description="Disordered" evidence="2">
    <location>
        <begin position="87"/>
        <end position="115"/>
    </location>
</feature>
<dbReference type="PANTHER" id="PTHR12398:SF20">
    <property type="entry name" value="PROTEIN PHOSPHATASE 1 REGULATORY INHIBITOR SUBUNIT 2"/>
    <property type="match status" value="1"/>
</dbReference>
<dbReference type="Pfam" id="PF04979">
    <property type="entry name" value="IPP-2"/>
    <property type="match status" value="1"/>
</dbReference>
<dbReference type="GO" id="GO:0009966">
    <property type="term" value="P:regulation of signal transduction"/>
    <property type="evidence" value="ECO:0007669"/>
    <property type="project" value="InterPro"/>
</dbReference>
<dbReference type="KEGG" id="dqu:106746854"/>
<evidence type="ECO:0000313" key="3">
    <source>
        <dbReference type="Proteomes" id="UP000515204"/>
    </source>
</evidence>
<dbReference type="PANTHER" id="PTHR12398">
    <property type="entry name" value="PROTEIN PHOSPHATASE INHIBITOR"/>
    <property type="match status" value="1"/>
</dbReference>
<evidence type="ECO:0000256" key="2">
    <source>
        <dbReference type="SAM" id="MobiDB-lite"/>
    </source>
</evidence>
<organism evidence="3 4">
    <name type="scientific">Dinoponera quadriceps</name>
    <name type="common">South American ant</name>
    <dbReference type="NCBI Taxonomy" id="609295"/>
    <lineage>
        <taxon>Eukaryota</taxon>
        <taxon>Metazoa</taxon>
        <taxon>Ecdysozoa</taxon>
        <taxon>Arthropoda</taxon>
        <taxon>Hexapoda</taxon>
        <taxon>Insecta</taxon>
        <taxon>Pterygota</taxon>
        <taxon>Neoptera</taxon>
        <taxon>Endopterygota</taxon>
        <taxon>Hymenoptera</taxon>
        <taxon>Apocrita</taxon>
        <taxon>Aculeata</taxon>
        <taxon>Formicoidea</taxon>
        <taxon>Formicidae</taxon>
        <taxon>Ponerinae</taxon>
        <taxon>Ponerini</taxon>
        <taxon>Dinoponera</taxon>
    </lineage>
</organism>
<reference evidence="4" key="1">
    <citation type="submission" date="2025-08" db="UniProtKB">
        <authorList>
            <consortium name="RefSeq"/>
        </authorList>
    </citation>
    <scope>IDENTIFICATION</scope>
</reference>
<keyword evidence="3" id="KW-1185">Reference proteome</keyword>
<gene>
    <name evidence="4" type="primary">LOC106746854</name>
</gene>
<evidence type="ECO:0000256" key="1">
    <source>
        <dbReference type="ARBA" id="ARBA00005472"/>
    </source>
</evidence>
<dbReference type="Proteomes" id="UP000515204">
    <property type="component" value="Unplaced"/>
</dbReference>
<proteinExistence type="inferred from homology"/>
<protein>
    <submittedName>
        <fullName evidence="4">Protein phosphatase inhibitor 2-like isoform X1</fullName>
    </submittedName>
</protein>
<dbReference type="GO" id="GO:0004864">
    <property type="term" value="F:protein phosphatase inhibitor activity"/>
    <property type="evidence" value="ECO:0007669"/>
    <property type="project" value="UniProtKB-KW"/>
</dbReference>
<accession>A0A6P3XLU0</accession>
<dbReference type="RefSeq" id="XP_014479431.1">
    <property type="nucleotide sequence ID" value="XM_014623945.1"/>
</dbReference>
<sequence length="202" mass="23732">MAEHLSKRPSKGILKTSSSFDNPEAPRPSKETKWDEMNIIATLHPPDKDYGHMKIEEPKTPYNFEGLQNEHEFDQLDASAIAAKLAGSSKPKIFEESQEEEEEEEEETPEQREKRRVFEAKRKGHYREWHAVQEARKQLLEQDEEDEDEEDGLRILDRSIKIRRTIKAERSAPTNSKRDIETPYVIFTYSKKRVYLNVLVYV</sequence>
<comment type="similarity">
    <text evidence="1">Belongs to the protein phosphatase inhibitor 2 family.</text>
</comment>
<dbReference type="AlphaFoldDB" id="A0A6P3XLU0"/>
<dbReference type="InterPro" id="IPR007062">
    <property type="entry name" value="PPI-2"/>
</dbReference>
<name>A0A6P3XLU0_DINQU</name>
<dbReference type="Gene3D" id="6.10.250.1050">
    <property type="match status" value="1"/>
</dbReference>
<dbReference type="OrthoDB" id="551302at2759"/>
<feature type="region of interest" description="Disordered" evidence="2">
    <location>
        <begin position="1"/>
        <end position="35"/>
    </location>
</feature>
<keyword evidence="4" id="KW-0650">Protein phosphatase inhibitor</keyword>
<dbReference type="GeneID" id="106746854"/>
<evidence type="ECO:0000313" key="4">
    <source>
        <dbReference type="RefSeq" id="XP_014479431.1"/>
    </source>
</evidence>
<feature type="compositionally biased region" description="Acidic residues" evidence="2">
    <location>
        <begin position="96"/>
        <end position="108"/>
    </location>
</feature>